<accession>A0A1H0ILD5</accession>
<evidence type="ECO:0000313" key="3">
    <source>
        <dbReference type="Proteomes" id="UP000198704"/>
    </source>
</evidence>
<dbReference type="AlphaFoldDB" id="A0A1H0ILD5"/>
<feature type="domain" description="DUF4113" evidence="1">
    <location>
        <begin position="3"/>
        <end position="47"/>
    </location>
</feature>
<evidence type="ECO:0000259" key="1">
    <source>
        <dbReference type="Pfam" id="PF13438"/>
    </source>
</evidence>
<gene>
    <name evidence="2" type="ORF">SAMN05216360_11965</name>
</gene>
<reference evidence="3" key="1">
    <citation type="submission" date="2016-10" db="EMBL/GenBank/DDBJ databases">
        <authorList>
            <person name="Varghese N."/>
            <person name="Submissions S."/>
        </authorList>
    </citation>
    <scope>NUCLEOTIDE SEQUENCE [LARGE SCALE GENOMIC DNA]</scope>
    <source>
        <strain evidence="3">BL47</strain>
    </source>
</reference>
<dbReference type="Proteomes" id="UP000198704">
    <property type="component" value="Unassembled WGS sequence"/>
</dbReference>
<dbReference type="Pfam" id="PF13438">
    <property type="entry name" value="DUF4113"/>
    <property type="match status" value="1"/>
</dbReference>
<dbReference type="EMBL" id="FNHS01000019">
    <property type="protein sequence ID" value="SDO32146.1"/>
    <property type="molecule type" value="Genomic_DNA"/>
</dbReference>
<protein>
    <submittedName>
        <fullName evidence="2">DNA polymerase V</fullName>
    </submittedName>
</protein>
<keyword evidence="3" id="KW-1185">Reference proteome</keyword>
<dbReference type="InterPro" id="IPR025188">
    <property type="entry name" value="DUF4113"/>
</dbReference>
<name>A0A1H0ILD5_9HYPH</name>
<sequence length="49" mass="5683">MGACNARWGRGAVVPARAWLMSRRDWNTMFETRMPRHTIQVRELPVAQA</sequence>
<organism evidence="2 3">
    <name type="scientific">Methylobacterium phyllostachyos</name>
    <dbReference type="NCBI Taxonomy" id="582672"/>
    <lineage>
        <taxon>Bacteria</taxon>
        <taxon>Pseudomonadati</taxon>
        <taxon>Pseudomonadota</taxon>
        <taxon>Alphaproteobacteria</taxon>
        <taxon>Hyphomicrobiales</taxon>
        <taxon>Methylobacteriaceae</taxon>
        <taxon>Methylobacterium</taxon>
    </lineage>
</organism>
<proteinExistence type="predicted"/>
<evidence type="ECO:0000313" key="2">
    <source>
        <dbReference type="EMBL" id="SDO32146.1"/>
    </source>
</evidence>
<dbReference type="RefSeq" id="WP_342028208.1">
    <property type="nucleotide sequence ID" value="NZ_FNHS01000019.1"/>
</dbReference>